<evidence type="ECO:0000313" key="4">
    <source>
        <dbReference type="Proteomes" id="UP001597541"/>
    </source>
</evidence>
<keyword evidence="2 3" id="KW-0378">Hydrolase</keyword>
<dbReference type="PROSITE" id="PS01328">
    <property type="entry name" value="4HBCOA_THIOESTERASE"/>
    <property type="match status" value="1"/>
</dbReference>
<dbReference type="InterPro" id="IPR006684">
    <property type="entry name" value="YbgC/YbaW"/>
</dbReference>
<comment type="caution">
    <text evidence="3">The sequence shown here is derived from an EMBL/GenBank/DDBJ whole genome shotgun (WGS) entry which is preliminary data.</text>
</comment>
<dbReference type="Proteomes" id="UP001597541">
    <property type="component" value="Unassembled WGS sequence"/>
</dbReference>
<evidence type="ECO:0000256" key="2">
    <source>
        <dbReference type="ARBA" id="ARBA00022801"/>
    </source>
</evidence>
<proteinExistence type="inferred from homology"/>
<dbReference type="InterPro" id="IPR029069">
    <property type="entry name" value="HotDog_dom_sf"/>
</dbReference>
<reference evidence="4" key="1">
    <citation type="journal article" date="2019" name="Int. J. Syst. Evol. Microbiol.">
        <title>The Global Catalogue of Microorganisms (GCM) 10K type strain sequencing project: providing services to taxonomists for standard genome sequencing and annotation.</title>
        <authorList>
            <consortium name="The Broad Institute Genomics Platform"/>
            <consortium name="The Broad Institute Genome Sequencing Center for Infectious Disease"/>
            <person name="Wu L."/>
            <person name="Ma J."/>
        </authorList>
    </citation>
    <scope>NUCLEOTIDE SEQUENCE [LARGE SCALE GENOMIC DNA]</scope>
    <source>
        <strain evidence="4">KCTC 3950</strain>
    </source>
</reference>
<dbReference type="InterPro" id="IPR050563">
    <property type="entry name" value="4-hydroxybenzoyl-CoA_TE"/>
</dbReference>
<sequence>METRWFSTRFRVRYQETDRMGIVYHANYLTWMEIGRTELIRELGMTYQSLEEKGLLLPVVDAAVSYKMPARYDDMVTVWTSVHAYSHVRMEFRSQIRRDLPEEEEAANPILAEPTGELLAEGATKHVWVNAAWRPVRIDREASELYEMLRKLSEDGK</sequence>
<dbReference type="PIRSF" id="PIRSF003230">
    <property type="entry name" value="YbgC"/>
    <property type="match status" value="1"/>
</dbReference>
<dbReference type="InterPro" id="IPR008272">
    <property type="entry name" value="HB-CoA_thioesterase_AS"/>
</dbReference>
<comment type="similarity">
    <text evidence="1">Belongs to the 4-hydroxybenzoyl-CoA thioesterase family.</text>
</comment>
<dbReference type="PANTHER" id="PTHR31793">
    <property type="entry name" value="4-HYDROXYBENZOYL-COA THIOESTERASE FAMILY MEMBER"/>
    <property type="match status" value="1"/>
</dbReference>
<dbReference type="PANTHER" id="PTHR31793:SF27">
    <property type="entry name" value="NOVEL THIOESTERASE SUPERFAMILY DOMAIN AND SAPOSIN A-TYPE DOMAIN CONTAINING PROTEIN (0610012H03RIK)"/>
    <property type="match status" value="1"/>
</dbReference>
<dbReference type="CDD" id="cd00586">
    <property type="entry name" value="4HBT"/>
    <property type="match status" value="1"/>
</dbReference>
<dbReference type="RefSeq" id="WP_377603475.1">
    <property type="nucleotide sequence ID" value="NZ_JBHUME010000008.1"/>
</dbReference>
<evidence type="ECO:0000256" key="1">
    <source>
        <dbReference type="ARBA" id="ARBA00005953"/>
    </source>
</evidence>
<evidence type="ECO:0000313" key="3">
    <source>
        <dbReference type="EMBL" id="MFD2613481.1"/>
    </source>
</evidence>
<gene>
    <name evidence="3" type="ORF">ACFSUF_13700</name>
</gene>
<keyword evidence="4" id="KW-1185">Reference proteome</keyword>
<dbReference type="Pfam" id="PF13279">
    <property type="entry name" value="4HBT_2"/>
    <property type="match status" value="1"/>
</dbReference>
<name>A0ABW5PDR0_9BACL</name>
<organism evidence="3 4">
    <name type="scientific">Paenibacillus gansuensis</name>
    <dbReference type="NCBI Taxonomy" id="306542"/>
    <lineage>
        <taxon>Bacteria</taxon>
        <taxon>Bacillati</taxon>
        <taxon>Bacillota</taxon>
        <taxon>Bacilli</taxon>
        <taxon>Bacillales</taxon>
        <taxon>Paenibacillaceae</taxon>
        <taxon>Paenibacillus</taxon>
    </lineage>
</organism>
<dbReference type="SUPFAM" id="SSF54637">
    <property type="entry name" value="Thioesterase/thiol ester dehydrase-isomerase"/>
    <property type="match status" value="1"/>
</dbReference>
<accession>A0ABW5PDR0</accession>
<dbReference type="Gene3D" id="3.10.129.10">
    <property type="entry name" value="Hotdog Thioesterase"/>
    <property type="match status" value="1"/>
</dbReference>
<dbReference type="NCBIfam" id="TIGR00051">
    <property type="entry name" value="YbgC/FadM family acyl-CoA thioesterase"/>
    <property type="match status" value="1"/>
</dbReference>
<dbReference type="GO" id="GO:0016787">
    <property type="term" value="F:hydrolase activity"/>
    <property type="evidence" value="ECO:0007669"/>
    <property type="project" value="UniProtKB-KW"/>
</dbReference>
<dbReference type="EC" id="3.1.2.-" evidence="3"/>
<protein>
    <submittedName>
        <fullName evidence="3">Acyl-CoA thioesterase</fullName>
        <ecNumber evidence="3">3.1.2.-</ecNumber>
    </submittedName>
</protein>
<dbReference type="EMBL" id="JBHUME010000008">
    <property type="protein sequence ID" value="MFD2613481.1"/>
    <property type="molecule type" value="Genomic_DNA"/>
</dbReference>